<name>A0A2S5CZG4_LYSSH</name>
<dbReference type="CDD" id="cd00093">
    <property type="entry name" value="HTH_XRE"/>
    <property type="match status" value="1"/>
</dbReference>
<keyword evidence="4" id="KW-1185">Reference proteome</keyword>
<dbReference type="AlphaFoldDB" id="A0A2S5CZG4"/>
<dbReference type="PANTHER" id="PTHR46558">
    <property type="entry name" value="TRACRIPTIONAL REGULATORY PROTEIN-RELATED-RELATED"/>
    <property type="match status" value="1"/>
</dbReference>
<comment type="caution">
    <text evidence="3">The sequence shown here is derived from an EMBL/GenBank/DDBJ whole genome shotgun (WGS) entry which is preliminary data.</text>
</comment>
<proteinExistence type="predicted"/>
<sequence>MLDHRLKIARKAKKLTQEQLAIQVQTTKGTISKMLSIRLKALRTQQRKTQQEMADLLGITRQGYAKYENNLGEPDNSTLSKLADYFEVSTDYLLGRTDKIALTPQEKDEASFQAFANDPSLQKWYKELPKNREEDLQKLRKMWEILKDNGEIN</sequence>
<protein>
    <submittedName>
        <fullName evidence="3">HTH-type transcriptional regulator Xre</fullName>
    </submittedName>
</protein>
<dbReference type="Pfam" id="PF01381">
    <property type="entry name" value="HTH_3"/>
    <property type="match status" value="1"/>
</dbReference>
<evidence type="ECO:0000259" key="2">
    <source>
        <dbReference type="PROSITE" id="PS50943"/>
    </source>
</evidence>
<dbReference type="SUPFAM" id="SSF47413">
    <property type="entry name" value="lambda repressor-like DNA-binding domains"/>
    <property type="match status" value="2"/>
</dbReference>
<dbReference type="EMBL" id="PGLV01000001">
    <property type="protein sequence ID" value="POZ56201.1"/>
    <property type="molecule type" value="Genomic_DNA"/>
</dbReference>
<reference evidence="3 4" key="1">
    <citation type="submission" date="2017-11" db="EMBL/GenBank/DDBJ databases">
        <title>Genome sequence of Lysinibacillus sphaericus, a lignin-degrading bacteria isolated from municipal solid waste soil.</title>
        <authorList>
            <person name="Persinoti G.F."/>
            <person name="Paixao D.A."/>
            <person name="Bugg T.D."/>
            <person name="Squina F.M."/>
        </authorList>
    </citation>
    <scope>NUCLEOTIDE SEQUENCE [LARGE SCALE GENOMIC DNA]</scope>
    <source>
        <strain evidence="3 4">A1</strain>
    </source>
</reference>
<dbReference type="RefSeq" id="WP_258040983.1">
    <property type="nucleotide sequence ID" value="NZ_PGLV01000001.1"/>
</dbReference>
<evidence type="ECO:0000313" key="3">
    <source>
        <dbReference type="EMBL" id="POZ56201.1"/>
    </source>
</evidence>
<accession>A0A2S5CZG4</accession>
<gene>
    <name evidence="3" type="primary">xre_2</name>
    <name evidence="3" type="ORF">LYSIN_00984</name>
</gene>
<feature type="domain" description="HTH cro/C1-type" evidence="2">
    <location>
        <begin position="6"/>
        <end position="34"/>
    </location>
</feature>
<dbReference type="GO" id="GO:0003677">
    <property type="term" value="F:DNA binding"/>
    <property type="evidence" value="ECO:0007669"/>
    <property type="project" value="UniProtKB-KW"/>
</dbReference>
<evidence type="ECO:0000256" key="1">
    <source>
        <dbReference type="ARBA" id="ARBA00023125"/>
    </source>
</evidence>
<dbReference type="PROSITE" id="PS50943">
    <property type="entry name" value="HTH_CROC1"/>
    <property type="match status" value="2"/>
</dbReference>
<dbReference type="PANTHER" id="PTHR46558:SF14">
    <property type="entry name" value="HTH-TYPE TRANSCRIPTIONAL REGULATOR ANSR"/>
    <property type="match status" value="1"/>
</dbReference>
<dbReference type="InterPro" id="IPR001387">
    <property type="entry name" value="Cro/C1-type_HTH"/>
</dbReference>
<keyword evidence="1" id="KW-0238">DNA-binding</keyword>
<dbReference type="Gene3D" id="1.10.260.40">
    <property type="entry name" value="lambda repressor-like DNA-binding domains"/>
    <property type="match status" value="2"/>
</dbReference>
<organism evidence="3 4">
    <name type="scientific">Lysinibacillus sphaericus</name>
    <name type="common">Bacillus sphaericus</name>
    <dbReference type="NCBI Taxonomy" id="1421"/>
    <lineage>
        <taxon>Bacteria</taxon>
        <taxon>Bacillati</taxon>
        <taxon>Bacillota</taxon>
        <taxon>Bacilli</taxon>
        <taxon>Bacillales</taxon>
        <taxon>Bacillaceae</taxon>
        <taxon>Lysinibacillus</taxon>
    </lineage>
</organism>
<dbReference type="Proteomes" id="UP000237319">
    <property type="component" value="Unassembled WGS sequence"/>
</dbReference>
<dbReference type="InterPro" id="IPR010982">
    <property type="entry name" value="Lambda_DNA-bd_dom_sf"/>
</dbReference>
<dbReference type="SMART" id="SM00530">
    <property type="entry name" value="HTH_XRE"/>
    <property type="match status" value="1"/>
</dbReference>
<feature type="domain" description="HTH cro/C1-type" evidence="2">
    <location>
        <begin position="39"/>
        <end position="93"/>
    </location>
</feature>
<evidence type="ECO:0000313" key="4">
    <source>
        <dbReference type="Proteomes" id="UP000237319"/>
    </source>
</evidence>